<keyword evidence="9" id="KW-0234">DNA repair</keyword>
<evidence type="ECO:0000256" key="4">
    <source>
        <dbReference type="ARBA" id="ARBA00022705"/>
    </source>
</evidence>
<dbReference type="PANTHER" id="PTHR47707">
    <property type="entry name" value="8-OXO-DGTP DIPHOSPHATASE"/>
    <property type="match status" value="1"/>
</dbReference>
<protein>
    <recommendedName>
        <fullName evidence="11">8-oxo-dGTP diphosphatase</fullName>
        <ecNumber evidence="11">3.6.1.55</ecNumber>
    </recommendedName>
</protein>
<dbReference type="GO" id="GO:0044716">
    <property type="term" value="F:8-oxo-GDP phosphatase activity"/>
    <property type="evidence" value="ECO:0007669"/>
    <property type="project" value="TreeGrafter"/>
</dbReference>
<dbReference type="GO" id="GO:0035539">
    <property type="term" value="F:8-oxo-7,8-dihydrodeoxyguanosine triphosphate pyrophosphatase activity"/>
    <property type="evidence" value="ECO:0007669"/>
    <property type="project" value="UniProtKB-EC"/>
</dbReference>
<evidence type="ECO:0000256" key="11">
    <source>
        <dbReference type="ARBA" id="ARBA00038905"/>
    </source>
</evidence>
<evidence type="ECO:0000256" key="10">
    <source>
        <dbReference type="ARBA" id="ARBA00035861"/>
    </source>
</evidence>
<evidence type="ECO:0000313" key="13">
    <source>
        <dbReference type="EMBL" id="OHA49064.1"/>
    </source>
</evidence>
<accession>A0A1G2PL61</accession>
<comment type="catalytic activity">
    <reaction evidence="10">
        <text>8-oxo-dGTP + H2O = 8-oxo-dGMP + diphosphate + H(+)</text>
        <dbReference type="Rhea" id="RHEA:31575"/>
        <dbReference type="ChEBI" id="CHEBI:15377"/>
        <dbReference type="ChEBI" id="CHEBI:15378"/>
        <dbReference type="ChEBI" id="CHEBI:33019"/>
        <dbReference type="ChEBI" id="CHEBI:63224"/>
        <dbReference type="ChEBI" id="CHEBI:77896"/>
        <dbReference type="EC" id="3.6.1.55"/>
    </reaction>
</comment>
<proteinExistence type="inferred from homology"/>
<keyword evidence="3" id="KW-0515">Mutator protein</keyword>
<comment type="cofactor">
    <cofactor evidence="1">
        <name>Mg(2+)</name>
        <dbReference type="ChEBI" id="CHEBI:18420"/>
    </cofactor>
</comment>
<evidence type="ECO:0000256" key="7">
    <source>
        <dbReference type="ARBA" id="ARBA00022801"/>
    </source>
</evidence>
<evidence type="ECO:0000256" key="9">
    <source>
        <dbReference type="ARBA" id="ARBA00023204"/>
    </source>
</evidence>
<dbReference type="Pfam" id="PF00293">
    <property type="entry name" value="NUDIX"/>
    <property type="match status" value="1"/>
</dbReference>
<dbReference type="EMBL" id="MHSS01000001">
    <property type="protein sequence ID" value="OHA49064.1"/>
    <property type="molecule type" value="Genomic_DNA"/>
</dbReference>
<dbReference type="GO" id="GO:0044715">
    <property type="term" value="F:8-oxo-dGDP phosphatase activity"/>
    <property type="evidence" value="ECO:0007669"/>
    <property type="project" value="TreeGrafter"/>
</dbReference>
<dbReference type="GO" id="GO:0006260">
    <property type="term" value="P:DNA replication"/>
    <property type="evidence" value="ECO:0007669"/>
    <property type="project" value="UniProtKB-KW"/>
</dbReference>
<keyword evidence="4" id="KW-0235">DNA replication</keyword>
<evidence type="ECO:0000256" key="2">
    <source>
        <dbReference type="ARBA" id="ARBA00005582"/>
    </source>
</evidence>
<comment type="caution">
    <text evidence="13">The sequence shown here is derived from an EMBL/GenBank/DDBJ whole genome shotgun (WGS) entry which is preliminary data.</text>
</comment>
<dbReference type="InterPro" id="IPR020084">
    <property type="entry name" value="NUDIX_hydrolase_CS"/>
</dbReference>
<dbReference type="Proteomes" id="UP000177629">
    <property type="component" value="Unassembled WGS sequence"/>
</dbReference>
<dbReference type="Gene3D" id="3.90.79.10">
    <property type="entry name" value="Nucleoside Triphosphate Pyrophosphohydrolase"/>
    <property type="match status" value="1"/>
</dbReference>
<evidence type="ECO:0000256" key="8">
    <source>
        <dbReference type="ARBA" id="ARBA00022842"/>
    </source>
</evidence>
<evidence type="ECO:0000313" key="14">
    <source>
        <dbReference type="Proteomes" id="UP000177629"/>
    </source>
</evidence>
<dbReference type="SUPFAM" id="SSF55811">
    <property type="entry name" value="Nudix"/>
    <property type="match status" value="1"/>
</dbReference>
<dbReference type="EC" id="3.6.1.55" evidence="11"/>
<keyword evidence="5" id="KW-0479">Metal-binding</keyword>
<reference evidence="13 14" key="1">
    <citation type="journal article" date="2016" name="Nat. Commun.">
        <title>Thousands of microbial genomes shed light on interconnected biogeochemical processes in an aquifer system.</title>
        <authorList>
            <person name="Anantharaman K."/>
            <person name="Brown C.T."/>
            <person name="Hug L.A."/>
            <person name="Sharon I."/>
            <person name="Castelle C.J."/>
            <person name="Probst A.J."/>
            <person name="Thomas B.C."/>
            <person name="Singh A."/>
            <person name="Wilkins M.J."/>
            <person name="Karaoz U."/>
            <person name="Brodie E.L."/>
            <person name="Williams K.H."/>
            <person name="Hubbard S.S."/>
            <person name="Banfield J.F."/>
        </authorList>
    </citation>
    <scope>NUCLEOTIDE SEQUENCE [LARGE SCALE GENOMIC DNA]</scope>
</reference>
<feature type="domain" description="Nudix hydrolase" evidence="12">
    <location>
        <begin position="3"/>
        <end position="133"/>
    </location>
</feature>
<name>A0A1G2PL61_9BACT</name>
<keyword evidence="6" id="KW-0227">DNA damage</keyword>
<comment type="similarity">
    <text evidence="2">Belongs to the Nudix hydrolase family.</text>
</comment>
<dbReference type="GO" id="GO:0006281">
    <property type="term" value="P:DNA repair"/>
    <property type="evidence" value="ECO:0007669"/>
    <property type="project" value="UniProtKB-KW"/>
</dbReference>
<dbReference type="STRING" id="1802362.A2806_01870"/>
<dbReference type="PROSITE" id="PS00893">
    <property type="entry name" value="NUDIX_BOX"/>
    <property type="match status" value="1"/>
</dbReference>
<evidence type="ECO:0000256" key="5">
    <source>
        <dbReference type="ARBA" id="ARBA00022723"/>
    </source>
</evidence>
<gene>
    <name evidence="13" type="ORF">A2806_01870</name>
</gene>
<dbReference type="InterPro" id="IPR047127">
    <property type="entry name" value="MutT-like"/>
</dbReference>
<dbReference type="PROSITE" id="PS51462">
    <property type="entry name" value="NUDIX"/>
    <property type="match status" value="1"/>
</dbReference>
<dbReference type="AlphaFoldDB" id="A0A1G2PL61"/>
<dbReference type="GO" id="GO:0008413">
    <property type="term" value="F:8-oxo-7,8-dihydroguanosine triphosphate pyrophosphatase activity"/>
    <property type="evidence" value="ECO:0007669"/>
    <property type="project" value="TreeGrafter"/>
</dbReference>
<organism evidence="13 14">
    <name type="scientific">Candidatus Terrybacteria bacterium RIFCSPHIGHO2_01_FULL_48_17</name>
    <dbReference type="NCBI Taxonomy" id="1802362"/>
    <lineage>
        <taxon>Bacteria</taxon>
        <taxon>Candidatus Terryibacteriota</taxon>
    </lineage>
</organism>
<keyword evidence="7" id="KW-0378">Hydrolase</keyword>
<evidence type="ECO:0000256" key="1">
    <source>
        <dbReference type="ARBA" id="ARBA00001946"/>
    </source>
</evidence>
<dbReference type="InterPro" id="IPR015797">
    <property type="entry name" value="NUDIX_hydrolase-like_dom_sf"/>
</dbReference>
<dbReference type="PANTHER" id="PTHR47707:SF1">
    <property type="entry name" value="NUDIX HYDROLASE FAMILY PROTEIN"/>
    <property type="match status" value="1"/>
</dbReference>
<dbReference type="GO" id="GO:0046872">
    <property type="term" value="F:metal ion binding"/>
    <property type="evidence" value="ECO:0007669"/>
    <property type="project" value="UniProtKB-KW"/>
</dbReference>
<evidence type="ECO:0000256" key="3">
    <source>
        <dbReference type="ARBA" id="ARBA00022457"/>
    </source>
</evidence>
<evidence type="ECO:0000259" key="12">
    <source>
        <dbReference type="PROSITE" id="PS51462"/>
    </source>
</evidence>
<sequence length="133" mass="15656">MLEIVPVIVAAIENREGKLLLMKRAPHKKWAPNVWNIVSGHIEENEEPHTAALREIEEETGLDVTLTQEYPIYDVDYEGKTWRTWAYRFQTAQDAPRLNDEHVAYQWVYADEIYSYEILPIVFEDLKQMGYIS</sequence>
<evidence type="ECO:0000256" key="6">
    <source>
        <dbReference type="ARBA" id="ARBA00022763"/>
    </source>
</evidence>
<keyword evidence="8" id="KW-0460">Magnesium</keyword>
<dbReference type="InterPro" id="IPR000086">
    <property type="entry name" value="NUDIX_hydrolase_dom"/>
</dbReference>